<dbReference type="EMBL" id="CP009211">
    <property type="protein sequence ID" value="AIJ32619.1"/>
    <property type="molecule type" value="Genomic_DNA"/>
</dbReference>
<evidence type="ECO:0000313" key="1">
    <source>
        <dbReference type="EMBL" id="AIJ32619.1"/>
    </source>
</evidence>
<dbReference type="Proteomes" id="UP000028780">
    <property type="component" value="Chromosome"/>
</dbReference>
<evidence type="ECO:0000313" key="3">
    <source>
        <dbReference type="Proteomes" id="UP000028780"/>
    </source>
</evidence>
<reference evidence="1 3" key="1">
    <citation type="submission" date="2014-08" db="EMBL/GenBank/DDBJ databases">
        <title>Complete genome sequence of Corynebacterium imitans DSM 44264, isolated from a five-month-old boy with suspected pharyngeal diphtheria.</title>
        <authorList>
            <person name="Mollmann S."/>
            <person name="Albersmeier A."/>
            <person name="Ruckert C."/>
            <person name="Tauch A."/>
        </authorList>
    </citation>
    <scope>NUCLEOTIDE SEQUENCE [LARGE SCALE GENOMIC DNA]</scope>
    <source>
        <strain evidence="1 3">DSM 44264</strain>
    </source>
</reference>
<reference evidence="2 4" key="2">
    <citation type="submission" date="2017-06" db="EMBL/GenBank/DDBJ databases">
        <authorList>
            <consortium name="Pathogen Informatics"/>
        </authorList>
    </citation>
    <scope>NUCLEOTIDE SEQUENCE [LARGE SCALE GENOMIC DNA]</scope>
    <source>
        <strain evidence="2 4">NCTC13015</strain>
    </source>
</reference>
<dbReference type="RefSeq" id="WP_038587707.1">
    <property type="nucleotide sequence ID" value="NZ_CP009211.1"/>
</dbReference>
<dbReference type="EMBL" id="LT906467">
    <property type="protein sequence ID" value="SNV53362.1"/>
    <property type="molecule type" value="Genomic_DNA"/>
</dbReference>
<sequence>MKLNTDLNAGVATRSDLGPAAADRADWIVWALADIESFSPHMLLDAPLYLSPKHAAPERQHTGTLLLGVPLGQIPGADLEGVDPRHPGDASVTLATPLALADVAFVVGVERATVKRSQDELRGTELSPQFHTTPELF</sequence>
<evidence type="ECO:0000313" key="2">
    <source>
        <dbReference type="EMBL" id="SNV53362.1"/>
    </source>
</evidence>
<keyword evidence="3" id="KW-1185">Reference proteome</keyword>
<dbReference type="HOGENOM" id="CLU_1861844_0_0_11"/>
<dbReference type="Proteomes" id="UP000215374">
    <property type="component" value="Chromosome 1"/>
</dbReference>
<dbReference type="STRING" id="156978.CIMIT_00590"/>
<organism evidence="1 3">
    <name type="scientific">Corynebacterium imitans</name>
    <dbReference type="NCBI Taxonomy" id="156978"/>
    <lineage>
        <taxon>Bacteria</taxon>
        <taxon>Bacillati</taxon>
        <taxon>Actinomycetota</taxon>
        <taxon>Actinomycetes</taxon>
        <taxon>Mycobacteriales</taxon>
        <taxon>Corynebacteriaceae</taxon>
        <taxon>Corynebacterium</taxon>
    </lineage>
</organism>
<dbReference type="eggNOG" id="ENOG50309NQ">
    <property type="taxonomic scope" value="Bacteria"/>
</dbReference>
<gene>
    <name evidence="1" type="ORF">CIMIT_00590</name>
    <name evidence="2" type="ORF">SAMEA4535761_00182</name>
</gene>
<protein>
    <submittedName>
        <fullName evidence="1">Uncharacterized protein</fullName>
    </submittedName>
</protein>
<proteinExistence type="predicted"/>
<name>A0A076NDV8_9CORY</name>
<dbReference type="AlphaFoldDB" id="A0A076NDV8"/>
<accession>A0A076NDV8</accession>
<dbReference type="KEGG" id="cii:CIMIT_00590"/>
<evidence type="ECO:0000313" key="4">
    <source>
        <dbReference type="Proteomes" id="UP000215374"/>
    </source>
</evidence>